<evidence type="ECO:0000313" key="5">
    <source>
        <dbReference type="EMBL" id="PPR96788.1"/>
    </source>
</evidence>
<dbReference type="EMBL" id="KZ665984">
    <property type="protein sequence ID" value="PPR96788.1"/>
    <property type="molecule type" value="Genomic_DNA"/>
</dbReference>
<accession>A0A2P5X0B7</accession>
<evidence type="ECO:0000256" key="4">
    <source>
        <dbReference type="SAM" id="MobiDB-lite"/>
    </source>
</evidence>
<evidence type="ECO:0000313" key="6">
    <source>
        <dbReference type="Proteomes" id="UP000239757"/>
    </source>
</evidence>
<organism evidence="5 6">
    <name type="scientific">Gossypium barbadense</name>
    <name type="common">Sea Island cotton</name>
    <name type="synonym">Hibiscus barbadensis</name>
    <dbReference type="NCBI Taxonomy" id="3634"/>
    <lineage>
        <taxon>Eukaryota</taxon>
        <taxon>Viridiplantae</taxon>
        <taxon>Streptophyta</taxon>
        <taxon>Embryophyta</taxon>
        <taxon>Tracheophyta</taxon>
        <taxon>Spermatophyta</taxon>
        <taxon>Magnoliopsida</taxon>
        <taxon>eudicotyledons</taxon>
        <taxon>Gunneridae</taxon>
        <taxon>Pentapetalae</taxon>
        <taxon>rosids</taxon>
        <taxon>malvids</taxon>
        <taxon>Malvales</taxon>
        <taxon>Malvaceae</taxon>
        <taxon>Malvoideae</taxon>
        <taxon>Gossypium</taxon>
    </lineage>
</organism>
<feature type="compositionally biased region" description="Basic residues" evidence="4">
    <location>
        <begin position="27"/>
        <end position="37"/>
    </location>
</feature>
<proteinExistence type="predicted"/>
<dbReference type="InterPro" id="IPR040356">
    <property type="entry name" value="SPEAR"/>
</dbReference>
<dbReference type="Proteomes" id="UP000239757">
    <property type="component" value="Unassembled WGS sequence"/>
</dbReference>
<evidence type="ECO:0000256" key="2">
    <source>
        <dbReference type="ARBA" id="ARBA00023015"/>
    </source>
</evidence>
<evidence type="ECO:0000256" key="1">
    <source>
        <dbReference type="ARBA" id="ARBA00022491"/>
    </source>
</evidence>
<dbReference type="OrthoDB" id="1926221at2759"/>
<evidence type="ECO:0000256" key="3">
    <source>
        <dbReference type="ARBA" id="ARBA00023163"/>
    </source>
</evidence>
<keyword evidence="1" id="KW-0678">Repressor</keyword>
<dbReference type="PANTHER" id="PTHR33388">
    <property type="entry name" value="OS01G0212500 PROTEIN"/>
    <property type="match status" value="1"/>
</dbReference>
<feature type="region of interest" description="Disordered" evidence="4">
    <location>
        <begin position="1"/>
        <end position="42"/>
    </location>
</feature>
<dbReference type="GO" id="GO:0003700">
    <property type="term" value="F:DNA-binding transcription factor activity"/>
    <property type="evidence" value="ECO:0007669"/>
    <property type="project" value="InterPro"/>
</dbReference>
<gene>
    <name evidence="5" type="ORF">GOBAR_AA23883</name>
</gene>
<keyword evidence="3" id="KW-0804">Transcription</keyword>
<reference evidence="5 6" key="1">
    <citation type="submission" date="2015-01" db="EMBL/GenBank/DDBJ databases">
        <title>Genome of allotetraploid Gossypium barbadense reveals genomic plasticity and fiber elongation in cotton evolution.</title>
        <authorList>
            <person name="Chen X."/>
            <person name="Liu X."/>
            <person name="Zhao B."/>
            <person name="Zheng H."/>
            <person name="Hu Y."/>
            <person name="Lu G."/>
            <person name="Yang C."/>
            <person name="Chen J."/>
            <person name="Shan C."/>
            <person name="Zhang L."/>
            <person name="Zhou Y."/>
            <person name="Wang L."/>
            <person name="Guo W."/>
            <person name="Bai Y."/>
            <person name="Ruan J."/>
            <person name="Shangguan X."/>
            <person name="Mao Y."/>
            <person name="Jiang J."/>
            <person name="Zhu Y."/>
            <person name="Lei J."/>
            <person name="Kang H."/>
            <person name="Chen S."/>
            <person name="He X."/>
            <person name="Wang R."/>
            <person name="Wang Y."/>
            <person name="Chen J."/>
            <person name="Wang L."/>
            <person name="Yu S."/>
            <person name="Wang B."/>
            <person name="Wei J."/>
            <person name="Song S."/>
            <person name="Lu X."/>
            <person name="Gao Z."/>
            <person name="Gu W."/>
            <person name="Deng X."/>
            <person name="Ma D."/>
            <person name="Wang S."/>
            <person name="Liang W."/>
            <person name="Fang L."/>
            <person name="Cai C."/>
            <person name="Zhu X."/>
            <person name="Zhou B."/>
            <person name="Zhang Y."/>
            <person name="Chen Z."/>
            <person name="Xu S."/>
            <person name="Zhu R."/>
            <person name="Wang S."/>
            <person name="Zhang T."/>
            <person name="Zhao G."/>
        </authorList>
    </citation>
    <scope>NUCLEOTIDE SEQUENCE [LARGE SCALE GENOMIC DNA]</scope>
    <source>
        <strain evidence="6">cv. Xinhai21</strain>
        <tissue evidence="5">Leaf</tissue>
    </source>
</reference>
<dbReference type="AlphaFoldDB" id="A0A2P5X0B7"/>
<protein>
    <recommendedName>
        <fullName evidence="7">SPOROCYTELESS-like EAR-containing protein 1</fullName>
    </recommendedName>
</protein>
<dbReference type="PANTHER" id="PTHR33388:SF1">
    <property type="entry name" value="PROTEIN SPEAR2"/>
    <property type="match status" value="1"/>
</dbReference>
<keyword evidence="2" id="KW-0805">Transcription regulation</keyword>
<sequence length="322" mass="35406">MAPEDQTHRCSNNSNTSGGNNNIIGKSSKKQRPKKVPQRGLGMAQLEKIRLEEQQKKDPGASLILPLIPRCPGLDPGWIFRTNLSLPYESEPVWSLPSLMQRGQPFHQHQPPPSMMNLSSRTSSSTSVMNIQTEPPSNQKYYRPLLPEEEKVIGMKRPYPFSLDNAPGPPLHTKYPPIVHSIYGQIETTSSTKDTTFNFEPDASNFSSKEGPSCSTSNGVFTRDFLTLGPPATTSICSTSKSKHPPSNPISYELPDLDSLVYHQASFGDSIMKQGGGGFTQHRPYYSFFPPAMAQIEGANTVTMANCKSGEVAGHVDLNLKL</sequence>
<name>A0A2P5X0B7_GOSBA</name>
<evidence type="ECO:0008006" key="7">
    <source>
        <dbReference type="Google" id="ProtNLM"/>
    </source>
</evidence>
<feature type="compositionally biased region" description="Low complexity" evidence="4">
    <location>
        <begin position="11"/>
        <end position="26"/>
    </location>
</feature>